<name>A0A5Q6RQW9_9ACTN</name>
<sequence>MPDTDLTPRRSRLVITLAVAVATVVALTAAVVGSVLVGAAASWVRDPAGDGVNVDAPMSYDSVTTLWNSLQEDPWWCYEPVATEVVRCHWLVPGDVPERATLRIDMADGGERVARVTLDAGEAPADVREAAARQVGNALLDNQGDTVAAAVVAGRSLGVAELGVPVHIEPTEDGFELRDPAYEGLHHDAPAPPSAAKVTETLREREFACDPDGADCRKSDGYVEFRVVTDGEGASARWTVQARERDGFGNDPSELTTELSGILLVLGLVDDEGFSFVESAEDGEVGDLAGVRLEVGLDPGTAEVLPVASVTAIPLR</sequence>
<dbReference type="EMBL" id="VDFQ02000005">
    <property type="protein sequence ID" value="KAA1420390.1"/>
    <property type="molecule type" value="Genomic_DNA"/>
</dbReference>
<dbReference type="Proteomes" id="UP000307768">
    <property type="component" value="Unassembled WGS sequence"/>
</dbReference>
<reference evidence="1 2" key="1">
    <citation type="submission" date="2019-09" db="EMBL/GenBank/DDBJ databases">
        <title>Mumia zhuanghuii sp. nov. isolated from the intestinal contents of plateau pika (Ochotona curzoniae) in the Qinghai-Tibet plateau of China.</title>
        <authorList>
            <person name="Tian Z."/>
        </authorList>
    </citation>
    <scope>NUCLEOTIDE SEQUENCE [LARGE SCALE GENOMIC DNA]</scope>
    <source>
        <strain evidence="2">350</strain>
    </source>
</reference>
<evidence type="ECO:0000313" key="1">
    <source>
        <dbReference type="EMBL" id="KAA1420390.1"/>
    </source>
</evidence>
<proteinExistence type="predicted"/>
<accession>A0A5Q6RQW9</accession>
<gene>
    <name evidence="1" type="ORF">FE697_015595</name>
</gene>
<organism evidence="1 2">
    <name type="scientific">Mumia zhuanghuii</name>
    <dbReference type="NCBI Taxonomy" id="2585211"/>
    <lineage>
        <taxon>Bacteria</taxon>
        <taxon>Bacillati</taxon>
        <taxon>Actinomycetota</taxon>
        <taxon>Actinomycetes</taxon>
        <taxon>Propionibacteriales</taxon>
        <taxon>Nocardioidaceae</taxon>
        <taxon>Mumia</taxon>
    </lineage>
</organism>
<comment type="caution">
    <text evidence="1">The sequence shown here is derived from an EMBL/GenBank/DDBJ whole genome shotgun (WGS) entry which is preliminary data.</text>
</comment>
<dbReference type="AlphaFoldDB" id="A0A5Q6RQW9"/>
<protein>
    <submittedName>
        <fullName evidence="1">Uncharacterized protein</fullName>
    </submittedName>
</protein>
<evidence type="ECO:0000313" key="2">
    <source>
        <dbReference type="Proteomes" id="UP000307768"/>
    </source>
</evidence>
<dbReference type="RefSeq" id="WP_149770559.1">
    <property type="nucleotide sequence ID" value="NZ_VDFQ02000005.1"/>
</dbReference>